<feature type="compositionally biased region" description="Polar residues" evidence="6">
    <location>
        <begin position="339"/>
        <end position="355"/>
    </location>
</feature>
<dbReference type="GO" id="GO:0005634">
    <property type="term" value="C:nucleus"/>
    <property type="evidence" value="ECO:0007669"/>
    <property type="project" value="UniProtKB-SubCell"/>
</dbReference>
<protein>
    <recommendedName>
        <fullName evidence="7">AP2/ERF domain-containing protein</fullName>
    </recommendedName>
</protein>
<sequence length="688" mass="75824">MVGKVQASLGAHGEQSVVAPRSSRHTLVPETMGSRPVSQKLKAASIKRAKKVQEGRYRGVRRRPWGRYAAEIRDPNTKERRWLGTFDTAEDAALAYDTAARSMRGLKARTNFVYPTHETCLLSAAAALAAPNGLQHSTQHHQVDLIAQKTLGEVLLLSAANKPRNFDWHSNCTSQLSYDEPSRNVFNRPASMQKHQLVDEYRLPGHGCRYVDRKIQPAAVPMRPLSPDRMPAVQLQYTMQVEEKQHRHALATPLINKVEVEGFRVSPGRREQWHCVSGEDQQFRHLNQFERSPIVNNELFVSRYCGAGSQPFQVSRSDDMPVASGNLSLFGGSSGHGSKASTATSPKTQPQQQRQFETEKAGLGTLDQVVSKYVDSTGPSTVTAYEDTGGVMESKECLLSTQVPYSDESSSSTSASRPNADTAESSPTVPTAAPAPLAAHAAAGSPGLFSLSSEVESTYGSSSATTEVCNRPSAATLLVQQSNHPSSRNPDNLESILPSSLIPTREYHHPHAPHPNSWAWDMPVHPSPASPNFHGPVDVMKQEYNCDSHHSGTWQNLCELPDGVSQFYNVVDSGHDVMDDVHVKHHEQQLLQLHQVGSPTSQWQMNLQGVGENNSDSFNPMAEWEAARCQDSTFISYGLSDSHSGLCNDLYMLDNVTHYANSSSSLQYPVYDDNYLFPHLLEESMLYV</sequence>
<evidence type="ECO:0000256" key="4">
    <source>
        <dbReference type="ARBA" id="ARBA00023163"/>
    </source>
</evidence>
<feature type="compositionally biased region" description="Low complexity" evidence="6">
    <location>
        <begin position="406"/>
        <end position="432"/>
    </location>
</feature>
<keyword evidence="3" id="KW-0238">DNA-binding</keyword>
<organism evidence="8 9">
    <name type="scientific">Ceratodon purpureus</name>
    <name type="common">Fire moss</name>
    <name type="synonym">Dicranum purpureum</name>
    <dbReference type="NCBI Taxonomy" id="3225"/>
    <lineage>
        <taxon>Eukaryota</taxon>
        <taxon>Viridiplantae</taxon>
        <taxon>Streptophyta</taxon>
        <taxon>Embryophyta</taxon>
        <taxon>Bryophyta</taxon>
        <taxon>Bryophytina</taxon>
        <taxon>Bryopsida</taxon>
        <taxon>Dicranidae</taxon>
        <taxon>Pseudoditrichales</taxon>
        <taxon>Ditrichaceae</taxon>
        <taxon>Ceratodon</taxon>
    </lineage>
</organism>
<feature type="region of interest" description="Disordered" evidence="6">
    <location>
        <begin position="316"/>
        <end position="362"/>
    </location>
</feature>
<dbReference type="PANTHER" id="PTHR31677:SF259">
    <property type="entry name" value="AP2_ERF DOMAIN-CONTAINING PROTEIN"/>
    <property type="match status" value="1"/>
</dbReference>
<evidence type="ECO:0000313" key="9">
    <source>
        <dbReference type="Proteomes" id="UP000822688"/>
    </source>
</evidence>
<feature type="region of interest" description="Disordered" evidence="6">
    <location>
        <begin position="401"/>
        <end position="432"/>
    </location>
</feature>
<evidence type="ECO:0000259" key="7">
    <source>
        <dbReference type="PROSITE" id="PS51032"/>
    </source>
</evidence>
<evidence type="ECO:0000256" key="1">
    <source>
        <dbReference type="ARBA" id="ARBA00004123"/>
    </source>
</evidence>
<keyword evidence="2" id="KW-0805">Transcription regulation</keyword>
<dbReference type="GO" id="GO:0003700">
    <property type="term" value="F:DNA-binding transcription factor activity"/>
    <property type="evidence" value="ECO:0007669"/>
    <property type="project" value="InterPro"/>
</dbReference>
<keyword evidence="4" id="KW-0804">Transcription</keyword>
<name>A0A8T0J410_CERPU</name>
<dbReference type="GO" id="GO:0003677">
    <property type="term" value="F:DNA binding"/>
    <property type="evidence" value="ECO:0007669"/>
    <property type="project" value="UniProtKB-KW"/>
</dbReference>
<dbReference type="CDD" id="cd00018">
    <property type="entry name" value="AP2"/>
    <property type="match status" value="1"/>
</dbReference>
<evidence type="ECO:0000256" key="2">
    <source>
        <dbReference type="ARBA" id="ARBA00023015"/>
    </source>
</evidence>
<dbReference type="Pfam" id="PF00847">
    <property type="entry name" value="AP2"/>
    <property type="match status" value="1"/>
</dbReference>
<dbReference type="PRINTS" id="PR00367">
    <property type="entry name" value="ETHRSPELEMNT"/>
</dbReference>
<evidence type="ECO:0000256" key="6">
    <source>
        <dbReference type="SAM" id="MobiDB-lite"/>
    </source>
</evidence>
<dbReference type="Proteomes" id="UP000822688">
    <property type="component" value="Chromosome 1"/>
</dbReference>
<dbReference type="PANTHER" id="PTHR31677">
    <property type="entry name" value="AP2 DOMAIN CLASS TRANSCRIPTION FACTOR"/>
    <property type="match status" value="1"/>
</dbReference>
<keyword evidence="9" id="KW-1185">Reference proteome</keyword>
<dbReference type="PROSITE" id="PS51032">
    <property type="entry name" value="AP2_ERF"/>
    <property type="match status" value="1"/>
</dbReference>
<accession>A0A8T0J410</accession>
<dbReference type="EMBL" id="CM026421">
    <property type="protein sequence ID" value="KAG0589648.1"/>
    <property type="molecule type" value="Genomic_DNA"/>
</dbReference>
<dbReference type="InterPro" id="IPR001471">
    <property type="entry name" value="AP2/ERF_dom"/>
</dbReference>
<keyword evidence="5" id="KW-0539">Nucleus</keyword>
<dbReference type="Gene3D" id="3.30.730.10">
    <property type="entry name" value="AP2/ERF domain"/>
    <property type="match status" value="1"/>
</dbReference>
<evidence type="ECO:0000313" key="8">
    <source>
        <dbReference type="EMBL" id="KAG0589648.1"/>
    </source>
</evidence>
<reference evidence="8" key="1">
    <citation type="submission" date="2020-06" db="EMBL/GenBank/DDBJ databases">
        <title>WGS assembly of Ceratodon purpureus strain R40.</title>
        <authorList>
            <person name="Carey S.B."/>
            <person name="Jenkins J."/>
            <person name="Shu S."/>
            <person name="Lovell J.T."/>
            <person name="Sreedasyam A."/>
            <person name="Maumus F."/>
            <person name="Tiley G.P."/>
            <person name="Fernandez-Pozo N."/>
            <person name="Barry K."/>
            <person name="Chen C."/>
            <person name="Wang M."/>
            <person name="Lipzen A."/>
            <person name="Daum C."/>
            <person name="Saski C.A."/>
            <person name="Payton A.C."/>
            <person name="Mcbreen J.C."/>
            <person name="Conrad R.E."/>
            <person name="Kollar L.M."/>
            <person name="Olsson S."/>
            <person name="Huttunen S."/>
            <person name="Landis J.B."/>
            <person name="Wickett N.J."/>
            <person name="Johnson M.G."/>
            <person name="Rensing S.A."/>
            <person name="Grimwood J."/>
            <person name="Schmutz J."/>
            <person name="Mcdaniel S.F."/>
        </authorList>
    </citation>
    <scope>NUCLEOTIDE SEQUENCE</scope>
    <source>
        <strain evidence="8">R40</strain>
    </source>
</reference>
<evidence type="ECO:0000256" key="5">
    <source>
        <dbReference type="ARBA" id="ARBA00023242"/>
    </source>
</evidence>
<dbReference type="SMART" id="SM00380">
    <property type="entry name" value="AP2"/>
    <property type="match status" value="1"/>
</dbReference>
<dbReference type="FunFam" id="3.30.730.10:FF:000001">
    <property type="entry name" value="Ethylene-responsive transcription factor 2"/>
    <property type="match status" value="1"/>
</dbReference>
<comment type="caution">
    <text evidence="8">The sequence shown here is derived from an EMBL/GenBank/DDBJ whole genome shotgun (WGS) entry which is preliminary data.</text>
</comment>
<feature type="region of interest" description="Disordered" evidence="6">
    <location>
        <begin position="1"/>
        <end position="48"/>
    </location>
</feature>
<dbReference type="AlphaFoldDB" id="A0A8T0J410"/>
<proteinExistence type="predicted"/>
<dbReference type="InterPro" id="IPR036955">
    <property type="entry name" value="AP2/ERF_dom_sf"/>
</dbReference>
<feature type="domain" description="AP2/ERF" evidence="7">
    <location>
        <begin position="56"/>
        <end position="113"/>
    </location>
</feature>
<evidence type="ECO:0000256" key="3">
    <source>
        <dbReference type="ARBA" id="ARBA00023125"/>
    </source>
</evidence>
<gene>
    <name evidence="8" type="ORF">KC19_1G036500</name>
</gene>
<comment type="subcellular location">
    <subcellularLocation>
        <location evidence="1">Nucleus</location>
    </subcellularLocation>
</comment>
<dbReference type="InterPro" id="IPR016177">
    <property type="entry name" value="DNA-bd_dom_sf"/>
</dbReference>
<dbReference type="SUPFAM" id="SSF54171">
    <property type="entry name" value="DNA-binding domain"/>
    <property type="match status" value="1"/>
</dbReference>